<dbReference type="Proteomes" id="UP000029362">
    <property type="component" value="Segment"/>
</dbReference>
<organism evidence="2 3">
    <name type="scientific">Escherichia phage vB_EcoM-ep3</name>
    <dbReference type="NCBI Taxonomy" id="1541883"/>
    <lineage>
        <taxon>Viruses</taxon>
        <taxon>Duplodnaviria</taxon>
        <taxon>Heunggongvirae</taxon>
        <taxon>Uroviricota</taxon>
        <taxon>Caudoviricetes</taxon>
        <taxon>Iiscvirinae</taxon>
        <taxon>Jilinvirus</taxon>
        <taxon>Jilinvirus ep3</taxon>
    </lineage>
</organism>
<gene>
    <name evidence="2" type="ORF">ep3_0026</name>
</gene>
<evidence type="ECO:0000256" key="1">
    <source>
        <dbReference type="SAM" id="Coils"/>
    </source>
</evidence>
<keyword evidence="3" id="KW-1185">Reference proteome</keyword>
<dbReference type="OrthoDB" id="18255at10239"/>
<dbReference type="KEGG" id="vg:22112960"/>
<accession>A0A088FV50</accession>
<dbReference type="GeneID" id="22112960"/>
<keyword evidence="1" id="KW-0175">Coiled coil</keyword>
<evidence type="ECO:0000313" key="3">
    <source>
        <dbReference type="Proteomes" id="UP000029362"/>
    </source>
</evidence>
<sequence length="105" mass="11571">MADETELKRRKLAAETEKAELELAKAKGEVAPLDQVERAVARAFAEVRAGMRNLPQRTVSMLIGETDERRFKSVMMGEIDEVLKSLVTASLLDGYDEGGDGDSEE</sequence>
<feature type="coiled-coil region" evidence="1">
    <location>
        <begin position="2"/>
        <end position="29"/>
    </location>
</feature>
<dbReference type="RefSeq" id="YP_009100019.1">
    <property type="nucleotide sequence ID" value="NC_025430.1"/>
</dbReference>
<name>A0A088FV50_9CAUD</name>
<dbReference type="EMBL" id="KM360178">
    <property type="protein sequence ID" value="AIM50554.1"/>
    <property type="molecule type" value="Genomic_DNA"/>
</dbReference>
<protein>
    <submittedName>
        <fullName evidence="2">Small terminase subunit</fullName>
    </submittedName>
</protein>
<reference evidence="2 3" key="2">
    <citation type="journal article" date="2015" name="Virus Genes">
        <title>Genome sequencing and analysis of an Escherichia coli phage vB_EcoM-ep3 with a novel lysin, Lysep3.</title>
        <authorList>
            <person name="Lv M."/>
            <person name="Wang S."/>
            <person name="Yan G."/>
            <person name="Sun C."/>
            <person name="Feng X."/>
            <person name="Gu J."/>
            <person name="Han W."/>
            <person name="Lei L."/>
        </authorList>
    </citation>
    <scope>NUCLEOTIDE SEQUENCE [LARGE SCALE GENOMIC DNA]</scope>
</reference>
<reference evidence="3" key="1">
    <citation type="submission" date="2014-12" db="EMBL/GenBank/DDBJ databases">
        <authorList>
            <person name="Lv M."/>
            <person name="Lei L."/>
        </authorList>
    </citation>
    <scope>NUCLEOTIDE SEQUENCE [LARGE SCALE GENOMIC DNA]</scope>
</reference>
<proteinExistence type="predicted"/>
<evidence type="ECO:0000313" key="2">
    <source>
        <dbReference type="EMBL" id="AIM50554.1"/>
    </source>
</evidence>